<keyword evidence="2" id="KW-1185">Reference proteome</keyword>
<gene>
    <name evidence="1" type="ORF">HPB49_004103</name>
</gene>
<comment type="caution">
    <text evidence="1">The sequence shown here is derived from an EMBL/GenBank/DDBJ whole genome shotgun (WGS) entry which is preliminary data.</text>
</comment>
<evidence type="ECO:0000313" key="1">
    <source>
        <dbReference type="EMBL" id="KAH7977969.1"/>
    </source>
</evidence>
<dbReference type="EMBL" id="CM023470">
    <property type="protein sequence ID" value="KAH7977969.1"/>
    <property type="molecule type" value="Genomic_DNA"/>
</dbReference>
<proteinExistence type="predicted"/>
<evidence type="ECO:0000313" key="2">
    <source>
        <dbReference type="Proteomes" id="UP000821865"/>
    </source>
</evidence>
<name>A0ACB8DV37_DERSI</name>
<accession>A0ACB8DV37</accession>
<dbReference type="Proteomes" id="UP000821865">
    <property type="component" value="Chromosome 1"/>
</dbReference>
<sequence length="108" mass="12427">MERSRAAGQRSDGNSAGERVSLIMTELMRPYKLGEDIGLFLVNFERTCKKEGFSRDSCPQRMLTMLPGEATDVIARLSKEEAEDCDEVKSSLLRKYRLSAEEFRRKFR</sequence>
<organism evidence="1 2">
    <name type="scientific">Dermacentor silvarum</name>
    <name type="common">Tick</name>
    <dbReference type="NCBI Taxonomy" id="543639"/>
    <lineage>
        <taxon>Eukaryota</taxon>
        <taxon>Metazoa</taxon>
        <taxon>Ecdysozoa</taxon>
        <taxon>Arthropoda</taxon>
        <taxon>Chelicerata</taxon>
        <taxon>Arachnida</taxon>
        <taxon>Acari</taxon>
        <taxon>Parasitiformes</taxon>
        <taxon>Ixodida</taxon>
        <taxon>Ixodoidea</taxon>
        <taxon>Ixodidae</taxon>
        <taxon>Rhipicephalinae</taxon>
        <taxon>Dermacentor</taxon>
    </lineage>
</organism>
<protein>
    <submittedName>
        <fullName evidence="1">Uncharacterized protein</fullName>
    </submittedName>
</protein>
<reference evidence="1" key="1">
    <citation type="submission" date="2020-05" db="EMBL/GenBank/DDBJ databases">
        <title>Large-scale comparative analyses of tick genomes elucidate their genetic diversity and vector capacities.</title>
        <authorList>
            <person name="Jia N."/>
            <person name="Wang J."/>
            <person name="Shi W."/>
            <person name="Du L."/>
            <person name="Sun Y."/>
            <person name="Zhan W."/>
            <person name="Jiang J."/>
            <person name="Wang Q."/>
            <person name="Zhang B."/>
            <person name="Ji P."/>
            <person name="Sakyi L.B."/>
            <person name="Cui X."/>
            <person name="Yuan T."/>
            <person name="Jiang B."/>
            <person name="Yang W."/>
            <person name="Lam T.T.-Y."/>
            <person name="Chang Q."/>
            <person name="Ding S."/>
            <person name="Wang X."/>
            <person name="Zhu J."/>
            <person name="Ruan X."/>
            <person name="Zhao L."/>
            <person name="Wei J."/>
            <person name="Que T."/>
            <person name="Du C."/>
            <person name="Cheng J."/>
            <person name="Dai P."/>
            <person name="Han X."/>
            <person name="Huang E."/>
            <person name="Gao Y."/>
            <person name="Liu J."/>
            <person name="Shao H."/>
            <person name="Ye R."/>
            <person name="Li L."/>
            <person name="Wei W."/>
            <person name="Wang X."/>
            <person name="Wang C."/>
            <person name="Yang T."/>
            <person name="Huo Q."/>
            <person name="Li W."/>
            <person name="Guo W."/>
            <person name="Chen H."/>
            <person name="Zhou L."/>
            <person name="Ni X."/>
            <person name="Tian J."/>
            <person name="Zhou Y."/>
            <person name="Sheng Y."/>
            <person name="Liu T."/>
            <person name="Pan Y."/>
            <person name="Xia L."/>
            <person name="Li J."/>
            <person name="Zhao F."/>
            <person name="Cao W."/>
        </authorList>
    </citation>
    <scope>NUCLEOTIDE SEQUENCE</scope>
    <source>
        <strain evidence="1">Dsil-2018</strain>
    </source>
</reference>